<organism evidence="2 3">
    <name type="scientific">Fusarium floridanum</name>
    <dbReference type="NCBI Taxonomy" id="1325733"/>
    <lineage>
        <taxon>Eukaryota</taxon>
        <taxon>Fungi</taxon>
        <taxon>Dikarya</taxon>
        <taxon>Ascomycota</taxon>
        <taxon>Pezizomycotina</taxon>
        <taxon>Sordariomycetes</taxon>
        <taxon>Hypocreomycetidae</taxon>
        <taxon>Hypocreales</taxon>
        <taxon>Nectriaceae</taxon>
        <taxon>Fusarium</taxon>
        <taxon>Fusarium solani species complex</taxon>
    </lineage>
</organism>
<feature type="compositionally biased region" description="Basic and acidic residues" evidence="1">
    <location>
        <begin position="200"/>
        <end position="213"/>
    </location>
</feature>
<name>A0A428S030_9HYPO</name>
<dbReference type="AlphaFoldDB" id="A0A428S030"/>
<protein>
    <submittedName>
        <fullName evidence="2">Uncharacterized protein</fullName>
    </submittedName>
</protein>
<feature type="region of interest" description="Disordered" evidence="1">
    <location>
        <begin position="134"/>
        <end position="187"/>
    </location>
</feature>
<dbReference type="Proteomes" id="UP000287972">
    <property type="component" value="Unassembled WGS sequence"/>
</dbReference>
<comment type="caution">
    <text evidence="2">The sequence shown here is derived from an EMBL/GenBank/DDBJ whole genome shotgun (WGS) entry which is preliminary data.</text>
</comment>
<feature type="compositionally biased region" description="Polar residues" evidence="1">
    <location>
        <begin position="214"/>
        <end position="223"/>
    </location>
</feature>
<evidence type="ECO:0000313" key="3">
    <source>
        <dbReference type="Proteomes" id="UP000287972"/>
    </source>
</evidence>
<evidence type="ECO:0000256" key="1">
    <source>
        <dbReference type="SAM" id="MobiDB-lite"/>
    </source>
</evidence>
<dbReference type="EMBL" id="NKCL01000088">
    <property type="protein sequence ID" value="RSL83170.1"/>
    <property type="molecule type" value="Genomic_DNA"/>
</dbReference>
<sequence>MLKATELNFIAKGDLSQLEEAILFLKQQQDIIESFNIALRALKRGLHDYNKRHRRRKCFDDMTTFISQNYNETNNRRRALESLDHSSKYFCFISLTSNQIDNLTDNSFDALIDGTHEFIEANPSRHDLIRTASREKEAPQTEGIVFYQQPPPPKNLTGKRRKRASSRTPSPRRPEPPRPSNPAPMPSTTAIMAEVIPDRQDQVHSEQTGRTEPDLQSNSSPATQLDPPDDPSLDNSMPAESDSQPWQDTLAFNEDAFWLFRGIDLDPEQFWGTQTL</sequence>
<feature type="region of interest" description="Disordered" evidence="1">
    <location>
        <begin position="200"/>
        <end position="249"/>
    </location>
</feature>
<evidence type="ECO:0000313" key="2">
    <source>
        <dbReference type="EMBL" id="RSL83170.1"/>
    </source>
</evidence>
<proteinExistence type="predicted"/>
<keyword evidence="3" id="KW-1185">Reference proteome</keyword>
<gene>
    <name evidence="2" type="ORF">CEP51_004677</name>
</gene>
<reference evidence="2 3" key="1">
    <citation type="submission" date="2017-06" db="EMBL/GenBank/DDBJ databases">
        <title>Comparative genomic analysis of Ambrosia Fusariam Clade fungi.</title>
        <authorList>
            <person name="Stajich J.E."/>
            <person name="Carrillo J."/>
            <person name="Kijimoto T."/>
            <person name="Eskalen A."/>
            <person name="O'Donnell K."/>
            <person name="Kasson M."/>
        </authorList>
    </citation>
    <scope>NUCLEOTIDE SEQUENCE [LARGE SCALE GENOMIC DNA]</scope>
    <source>
        <strain evidence="2 3">NRRL62606</strain>
    </source>
</reference>
<accession>A0A428S030</accession>